<keyword evidence="1" id="KW-0596">Phosphopantetheine</keyword>
<dbReference type="CDD" id="cd05195">
    <property type="entry name" value="enoyl_red"/>
    <property type="match status" value="1"/>
</dbReference>
<feature type="domain" description="Ketoreductase" evidence="4">
    <location>
        <begin position="448"/>
        <end position="629"/>
    </location>
</feature>
<evidence type="ECO:0000313" key="7">
    <source>
        <dbReference type="Proteomes" id="UP000639643"/>
    </source>
</evidence>
<dbReference type="InterPro" id="IPR011032">
    <property type="entry name" value="GroES-like_sf"/>
</dbReference>
<dbReference type="PANTHER" id="PTHR43775">
    <property type="entry name" value="FATTY ACID SYNTHASE"/>
    <property type="match status" value="1"/>
</dbReference>
<dbReference type="InterPro" id="IPR036291">
    <property type="entry name" value="NAD(P)-bd_dom_sf"/>
</dbReference>
<evidence type="ECO:0000256" key="3">
    <source>
        <dbReference type="ARBA" id="ARBA00023002"/>
    </source>
</evidence>
<dbReference type="InterPro" id="IPR057326">
    <property type="entry name" value="KR_dom"/>
</dbReference>
<feature type="domain" description="Enoyl reductase (ER)" evidence="5">
    <location>
        <begin position="124"/>
        <end position="424"/>
    </location>
</feature>
<dbReference type="Pfam" id="PF08659">
    <property type="entry name" value="KR"/>
    <property type="match status" value="1"/>
</dbReference>
<dbReference type="SUPFAM" id="SSF50129">
    <property type="entry name" value="GroES-like"/>
    <property type="match status" value="1"/>
</dbReference>
<dbReference type="EMBL" id="WIGM01001077">
    <property type="protein sequence ID" value="KAF6805458.1"/>
    <property type="molecule type" value="Genomic_DNA"/>
</dbReference>
<dbReference type="Proteomes" id="UP000639643">
    <property type="component" value="Unassembled WGS sequence"/>
</dbReference>
<dbReference type="Gene3D" id="3.90.180.10">
    <property type="entry name" value="Medium-chain alcohol dehydrogenases, catalytic domain"/>
    <property type="match status" value="1"/>
</dbReference>
<proteinExistence type="predicted"/>
<evidence type="ECO:0000259" key="4">
    <source>
        <dbReference type="SMART" id="SM00822"/>
    </source>
</evidence>
<dbReference type="SMART" id="SM00822">
    <property type="entry name" value="PKS_KR"/>
    <property type="match status" value="1"/>
</dbReference>
<protein>
    <submittedName>
        <fullName evidence="6">Type I polyketide synthase</fullName>
    </submittedName>
</protein>
<dbReference type="SMART" id="SM00829">
    <property type="entry name" value="PKS_ER"/>
    <property type="match status" value="1"/>
</dbReference>
<evidence type="ECO:0000259" key="5">
    <source>
        <dbReference type="SMART" id="SM00829"/>
    </source>
</evidence>
<evidence type="ECO:0000256" key="1">
    <source>
        <dbReference type="ARBA" id="ARBA00022450"/>
    </source>
</evidence>
<accession>A0A8H6MRC3</accession>
<dbReference type="OrthoDB" id="329835at2759"/>
<dbReference type="InterPro" id="IPR013968">
    <property type="entry name" value="PKS_KR"/>
</dbReference>
<dbReference type="InterPro" id="IPR020843">
    <property type="entry name" value="ER"/>
</dbReference>
<sequence>MNQQHIQEKRNAGGAPIAVISIGCRFAGGVTSATKLRKLCATGCVMISEIFEVNSTAGPWTPDKISHTVRVLGDNFGHAADAASLEWEYVVKDNLLHVTRIYPDKETDRSTRRQESHGADLIESLLSDLHFTDYLAVLGDVPEGMVEIEPKAFGINFHDVLSALGRIDETLMGHDCSGIVTRLGPGTEQSGLRAGDQICALAEGRFASIEHARWTSVAKIRDGMSWKEAATLPVYITAHYAMFEQARLKRGETILIHSATGSFGQASLMLAQHLGGDVFVTCSSPAKRRLLEERYRVPADHILYSRDTSFADRIMELTGGRGVDCVARFGRFIELGKVEIAASWHLDMATFSRCASLFAVDGLQVCAYDPMACHSAITGAVRLVEEPATTGVRPVFSRTIFPMSDMESAMRQMQGATHMGRVILSPRTGDQVKVVARPRPLDLRREESIYLITGGLGGLGRAIALWMVGKEAKNIVLVSRNVEAHPEAASLAQKASEGGCRLHIRKCDVADEESVVELLAECSASLPSIRGVAMGSMVLDDSVFEHMTYDQWLRATRPKVAGTLNFLRHSGSQLSFFVMLSSFGGVIGHLSQANYSAGNAFQDALTRHRTGVLGLPAVSVDLPAVMGAGFVFGSGAAERERILKGLGADRLPLERLHKLLEAVISDSPRKKADKSQVIVCLVRYGVIEEGPVSKRDRRFATVRFGGAKS</sequence>
<keyword evidence="2" id="KW-0597">Phosphoprotein</keyword>
<evidence type="ECO:0000313" key="6">
    <source>
        <dbReference type="EMBL" id="KAF6805458.1"/>
    </source>
</evidence>
<evidence type="ECO:0000256" key="2">
    <source>
        <dbReference type="ARBA" id="ARBA00022553"/>
    </source>
</evidence>
<dbReference type="GO" id="GO:0016491">
    <property type="term" value="F:oxidoreductase activity"/>
    <property type="evidence" value="ECO:0007669"/>
    <property type="project" value="UniProtKB-KW"/>
</dbReference>
<dbReference type="InterPro" id="IPR050091">
    <property type="entry name" value="PKS_NRPS_Biosynth_Enz"/>
</dbReference>
<reference evidence="6" key="1">
    <citation type="journal article" date="2020" name="Phytopathology">
        <title>Genome Sequence Resources of Colletotrichum truncatum, C. plurivorum, C. musicola, and C. sojae: Four Species Pathogenic to Soybean (Glycine max).</title>
        <authorList>
            <person name="Rogerio F."/>
            <person name="Boufleur T.R."/>
            <person name="Ciampi-Guillardi M."/>
            <person name="Sukno S.A."/>
            <person name="Thon M.R."/>
            <person name="Massola Junior N.S."/>
            <person name="Baroncelli R."/>
        </authorList>
    </citation>
    <scope>NUCLEOTIDE SEQUENCE</scope>
    <source>
        <strain evidence="6">LFN0074</strain>
    </source>
</reference>
<dbReference type="PANTHER" id="PTHR43775:SF29">
    <property type="entry name" value="ASPERFURANONE POLYKETIDE SYNTHASE AFOG-RELATED"/>
    <property type="match status" value="1"/>
</dbReference>
<comment type="caution">
    <text evidence="6">The sequence shown here is derived from an EMBL/GenBank/DDBJ whole genome shotgun (WGS) entry which is preliminary data.</text>
</comment>
<gene>
    <name evidence="6" type="ORF">CMUS01_14612</name>
</gene>
<dbReference type="GO" id="GO:0044550">
    <property type="term" value="P:secondary metabolite biosynthetic process"/>
    <property type="evidence" value="ECO:0007669"/>
    <property type="project" value="TreeGrafter"/>
</dbReference>
<feature type="non-terminal residue" evidence="6">
    <location>
        <position position="709"/>
    </location>
</feature>
<dbReference type="GO" id="GO:0004312">
    <property type="term" value="F:fatty acid synthase activity"/>
    <property type="evidence" value="ECO:0007669"/>
    <property type="project" value="TreeGrafter"/>
</dbReference>
<dbReference type="SUPFAM" id="SSF51735">
    <property type="entry name" value="NAD(P)-binding Rossmann-fold domains"/>
    <property type="match status" value="2"/>
</dbReference>
<organism evidence="6 7">
    <name type="scientific">Colletotrichum musicola</name>
    <dbReference type="NCBI Taxonomy" id="2175873"/>
    <lineage>
        <taxon>Eukaryota</taxon>
        <taxon>Fungi</taxon>
        <taxon>Dikarya</taxon>
        <taxon>Ascomycota</taxon>
        <taxon>Pezizomycotina</taxon>
        <taxon>Sordariomycetes</taxon>
        <taxon>Hypocreomycetidae</taxon>
        <taxon>Glomerellales</taxon>
        <taxon>Glomerellaceae</taxon>
        <taxon>Colletotrichum</taxon>
        <taxon>Colletotrichum orchidearum species complex</taxon>
    </lineage>
</organism>
<dbReference type="Gene3D" id="3.40.50.720">
    <property type="entry name" value="NAD(P)-binding Rossmann-like Domain"/>
    <property type="match status" value="1"/>
</dbReference>
<dbReference type="AlphaFoldDB" id="A0A8H6MRC3"/>
<keyword evidence="3" id="KW-0560">Oxidoreductase</keyword>
<keyword evidence="7" id="KW-1185">Reference proteome</keyword>
<dbReference type="GO" id="GO:0006633">
    <property type="term" value="P:fatty acid biosynthetic process"/>
    <property type="evidence" value="ECO:0007669"/>
    <property type="project" value="TreeGrafter"/>
</dbReference>
<name>A0A8H6MRC3_9PEZI</name>